<evidence type="ECO:0000259" key="4">
    <source>
        <dbReference type="Pfam" id="PF04841"/>
    </source>
</evidence>
<accession>A0A0E9N7H5</accession>
<dbReference type="PIRSF" id="PIRSF007949">
    <property type="entry name" value="VPS16"/>
    <property type="match status" value="1"/>
</dbReference>
<proteinExistence type="inferred from homology"/>
<organism evidence="5 6">
    <name type="scientific">Saitoella complicata (strain BCRC 22490 / CBS 7301 / JCM 7358 / NBRC 10748 / NRRL Y-17804)</name>
    <dbReference type="NCBI Taxonomy" id="698492"/>
    <lineage>
        <taxon>Eukaryota</taxon>
        <taxon>Fungi</taxon>
        <taxon>Dikarya</taxon>
        <taxon>Ascomycota</taxon>
        <taxon>Taphrinomycotina</taxon>
        <taxon>Taphrinomycotina incertae sedis</taxon>
        <taxon>Saitoella</taxon>
    </lineage>
</organism>
<dbReference type="InterPro" id="IPR006925">
    <property type="entry name" value="Vps16_C"/>
</dbReference>
<dbReference type="Pfam" id="PF04840">
    <property type="entry name" value="Vps16_C"/>
    <property type="match status" value="1"/>
</dbReference>
<feature type="domain" description="Vps16 N-terminal" evidence="4">
    <location>
        <begin position="40"/>
        <end position="441"/>
    </location>
</feature>
<dbReference type="InterPro" id="IPR016534">
    <property type="entry name" value="VPS16"/>
</dbReference>
<feature type="domain" description="Vps16 C-terminal" evidence="3">
    <location>
        <begin position="554"/>
        <end position="860"/>
    </location>
</feature>
<dbReference type="GO" id="GO:0003779">
    <property type="term" value="F:actin binding"/>
    <property type="evidence" value="ECO:0007669"/>
    <property type="project" value="TreeGrafter"/>
</dbReference>
<evidence type="ECO:0000313" key="6">
    <source>
        <dbReference type="Proteomes" id="UP000033140"/>
    </source>
</evidence>
<dbReference type="GO" id="GO:0005768">
    <property type="term" value="C:endosome"/>
    <property type="evidence" value="ECO:0007669"/>
    <property type="project" value="UniProtKB-ARBA"/>
</dbReference>
<dbReference type="GO" id="GO:0016197">
    <property type="term" value="P:endosomal transport"/>
    <property type="evidence" value="ECO:0007669"/>
    <property type="project" value="TreeGrafter"/>
</dbReference>
<dbReference type="SUPFAM" id="SSF69322">
    <property type="entry name" value="Tricorn protease domain 2"/>
    <property type="match status" value="1"/>
</dbReference>
<dbReference type="OMA" id="WCGDDCL"/>
<reference evidence="5 6" key="2">
    <citation type="journal article" date="2014" name="J. Gen. Appl. Microbiol.">
        <title>The early diverging ascomycetous budding yeast Saitoella complicata has three histone deacetylases belonging to the Clr6, Hos2, and Rpd3 lineages.</title>
        <authorList>
            <person name="Nishida H."/>
            <person name="Matsumoto T."/>
            <person name="Kondo S."/>
            <person name="Hamamoto M."/>
            <person name="Yoshikawa H."/>
        </authorList>
    </citation>
    <scope>NUCLEOTIDE SEQUENCE [LARGE SCALE GENOMIC DNA]</scope>
    <source>
        <strain evidence="5 6">NRRL Y-17804</strain>
    </source>
</reference>
<evidence type="ECO:0000256" key="2">
    <source>
        <dbReference type="PIRNR" id="PIRNR007949"/>
    </source>
</evidence>
<dbReference type="Gene3D" id="1.10.150.780">
    <property type="entry name" value="Vps16, C-terminal region"/>
    <property type="match status" value="1"/>
</dbReference>
<dbReference type="AlphaFoldDB" id="A0A0E9N7H5"/>
<gene>
    <name evidence="5" type="ORF">G7K_0035-t1</name>
</gene>
<dbReference type="InterPro" id="IPR038132">
    <property type="entry name" value="Vps16_C_sf"/>
</dbReference>
<name>A0A0E9N7H5_SAICN</name>
<dbReference type="GO" id="GO:0030897">
    <property type="term" value="C:HOPS complex"/>
    <property type="evidence" value="ECO:0007669"/>
    <property type="project" value="TreeGrafter"/>
</dbReference>
<evidence type="ECO:0000313" key="5">
    <source>
        <dbReference type="EMBL" id="GAO45784.1"/>
    </source>
</evidence>
<reference evidence="5 6" key="3">
    <citation type="journal article" date="2015" name="Genome Announc.">
        <title>Draft Genome Sequence of the Archiascomycetous Yeast Saitoella complicata.</title>
        <authorList>
            <person name="Yamauchi K."/>
            <person name="Kondo S."/>
            <person name="Hamamoto M."/>
            <person name="Takahashi Y."/>
            <person name="Ogura Y."/>
            <person name="Hayashi T."/>
            <person name="Nishida H."/>
        </authorList>
    </citation>
    <scope>NUCLEOTIDE SEQUENCE [LARGE SCALE GENOMIC DNA]</scope>
    <source>
        <strain evidence="5 6">NRRL Y-17804</strain>
    </source>
</reference>
<dbReference type="EMBL" id="BACD03000001">
    <property type="protein sequence ID" value="GAO45784.1"/>
    <property type="molecule type" value="Genomic_DNA"/>
</dbReference>
<dbReference type="PANTHER" id="PTHR12811">
    <property type="entry name" value="VACUOLAR PROTEIN SORTING VPS16"/>
    <property type="match status" value="1"/>
</dbReference>
<dbReference type="InterPro" id="IPR006926">
    <property type="entry name" value="Vps16_N"/>
</dbReference>
<dbReference type="GO" id="GO:0006886">
    <property type="term" value="P:intracellular protein transport"/>
    <property type="evidence" value="ECO:0007669"/>
    <property type="project" value="InterPro"/>
</dbReference>
<dbReference type="Pfam" id="PF04841">
    <property type="entry name" value="Vps16_N"/>
    <property type="match status" value="1"/>
</dbReference>
<evidence type="ECO:0000259" key="3">
    <source>
        <dbReference type="Pfam" id="PF04840"/>
    </source>
</evidence>
<keyword evidence="2" id="KW-0653">Protein transport</keyword>
<comment type="similarity">
    <text evidence="1 2">Belongs to the VPS16 family.</text>
</comment>
<protein>
    <recommendedName>
        <fullName evidence="2">Probable vacuolar protein sorting-associated protein 16 homolog</fullName>
    </recommendedName>
</protein>
<dbReference type="GO" id="GO:0042144">
    <property type="term" value="P:vacuole fusion, non-autophagic"/>
    <property type="evidence" value="ECO:0007669"/>
    <property type="project" value="TreeGrafter"/>
</dbReference>
<dbReference type="STRING" id="698492.A0A0E9N7H5"/>
<dbReference type="Proteomes" id="UP000033140">
    <property type="component" value="Unassembled WGS sequence"/>
</dbReference>
<comment type="function">
    <text evidence="2">Essential for vacuolar protein sorting. Required for vacuole biogenesis, stability and to maintain vacuole morphology.</text>
</comment>
<dbReference type="PANTHER" id="PTHR12811:SF0">
    <property type="entry name" value="VACUOLAR PROTEIN SORTING-ASSOCIATED PROTEIN 16 HOMOLOG"/>
    <property type="match status" value="1"/>
</dbReference>
<sequence length="875" mass="98180">MRAWTSGFYCTSNSCSSIVDVSQSRHSTTMAPLTTDLPHPTTQWSLLQERFYRKVEKYTLDWHQDGIDLDEYQVVGASCGGAIALIRDENRIQNYTGKTATRPAVLVYSASGRLIRKIQWDKSRIRGAGWSDSESLILVTETGIVRCYDLSGDFSQFNLGKDAEDNLILSVRFWSRGLVALLGNNRLTSISRYDEPRPRLLASPGLSPDASITAWSILPPEHTLSRHVECLLATNGGSVLVADAIESQDQMLTQGPFSHVAVSPDGAFVALYNQRKGKMWVVSADFQRSLSEWESGRAGEEVREVVWCGNDAVVVTFEGEVVVVGPSGGVLTYYYDSTPHLLPEIDGVSILTTEHYELLHRVPDSTAAVFSIGSTHPSSTLLDALTHLHNSAPQADAAIQLIRPSLAEAVDTCVKAAGVEWDVGWQKRLLEAAGFGKSYLEGELGGAGWAGVEEFVGMCEALRVLNAVRYYEIGIPISWEQYQRLGPEMLIERLLARRQHFLALKVAESLHLSTEAIYVHWACTKIRHSSADEDEIAHTIITKLTQGKSGRRGVSFDEIARTAYEEGRVGLATRLLDHEPRAGRQVPLLLSMEEDRGALGKAVESGDTDLVYFVLLHLKRKYSLAEFFRLISAFPIAMDLVENYAREQDVELLKDFYYQDDRRVDSANVILRESLEQDLRSRLDKLDLSMKLYQESKEHVFEVKALQESARLLTIQESLEKDIQDEKFLNLSISDTIFKLIELSQPSKADKLRKEFKVPDARFWWIKIRALVKNRDWHELEQFAKSKKSPIGYEPFVNECIASGNNTQAAAYIARCSNLTSRQRVELYVKINDYKGAGQDAFKARDLLMLQELRPKAQGSAARELDSWIAQLSTK</sequence>
<keyword evidence="2" id="KW-0813">Transport</keyword>
<comment type="caution">
    <text evidence="5">The sequence shown here is derived from an EMBL/GenBank/DDBJ whole genome shotgun (WGS) entry which is preliminary data.</text>
</comment>
<evidence type="ECO:0000256" key="1">
    <source>
        <dbReference type="ARBA" id="ARBA00009250"/>
    </source>
</evidence>
<reference evidence="5 6" key="1">
    <citation type="journal article" date="2011" name="J. Gen. Appl. Microbiol.">
        <title>Draft genome sequencing of the enigmatic yeast Saitoella complicata.</title>
        <authorList>
            <person name="Nishida H."/>
            <person name="Hamamoto M."/>
            <person name="Sugiyama J."/>
        </authorList>
    </citation>
    <scope>NUCLEOTIDE SEQUENCE [LARGE SCALE GENOMIC DNA]</scope>
    <source>
        <strain evidence="5 6">NRRL Y-17804</strain>
    </source>
</reference>
<keyword evidence="6" id="KW-1185">Reference proteome</keyword>